<keyword evidence="3" id="KW-1185">Reference proteome</keyword>
<dbReference type="AlphaFoldDB" id="A0A1A9V4N7"/>
<keyword evidence="1" id="KW-1133">Transmembrane helix</keyword>
<keyword evidence="1" id="KW-0812">Transmembrane</keyword>
<dbReference type="Proteomes" id="UP000078200">
    <property type="component" value="Unassembled WGS sequence"/>
</dbReference>
<sequence>MQGDDKFLKTTSRSSLSAREFNNYVYKTTIIILLKTLTEHCESVPLSRIIISIIIIIIVGHIETGIVLPIPRKVTHAMRYNLYLIKDISTVKAVVVIERDGNGGLRSWSKENIYFADSFVAATKY</sequence>
<reference evidence="2" key="1">
    <citation type="submission" date="2020-05" db="UniProtKB">
        <authorList>
            <consortium name="EnsemblMetazoa"/>
        </authorList>
    </citation>
    <scope>IDENTIFICATION</scope>
    <source>
        <strain evidence="2">TTRI</strain>
    </source>
</reference>
<evidence type="ECO:0000313" key="2">
    <source>
        <dbReference type="EnsemblMetazoa" id="GAUT025809-PA"/>
    </source>
</evidence>
<proteinExistence type="predicted"/>
<feature type="transmembrane region" description="Helical" evidence="1">
    <location>
        <begin position="49"/>
        <end position="70"/>
    </location>
</feature>
<dbReference type="EnsemblMetazoa" id="GAUT025809-RA">
    <property type="protein sequence ID" value="GAUT025809-PA"/>
    <property type="gene ID" value="GAUT025809"/>
</dbReference>
<evidence type="ECO:0000256" key="1">
    <source>
        <dbReference type="SAM" id="Phobius"/>
    </source>
</evidence>
<protein>
    <submittedName>
        <fullName evidence="2">Uncharacterized protein</fullName>
    </submittedName>
</protein>
<keyword evidence="1" id="KW-0472">Membrane</keyword>
<name>A0A1A9V4N7_GLOAU</name>
<organism evidence="2 3">
    <name type="scientific">Glossina austeni</name>
    <name type="common">Savannah tsetse fly</name>
    <dbReference type="NCBI Taxonomy" id="7395"/>
    <lineage>
        <taxon>Eukaryota</taxon>
        <taxon>Metazoa</taxon>
        <taxon>Ecdysozoa</taxon>
        <taxon>Arthropoda</taxon>
        <taxon>Hexapoda</taxon>
        <taxon>Insecta</taxon>
        <taxon>Pterygota</taxon>
        <taxon>Neoptera</taxon>
        <taxon>Endopterygota</taxon>
        <taxon>Diptera</taxon>
        <taxon>Brachycera</taxon>
        <taxon>Muscomorpha</taxon>
        <taxon>Hippoboscoidea</taxon>
        <taxon>Glossinidae</taxon>
        <taxon>Glossina</taxon>
    </lineage>
</organism>
<accession>A0A1A9V4N7</accession>
<dbReference type="VEuPathDB" id="VectorBase:GAUT025809"/>
<evidence type="ECO:0000313" key="3">
    <source>
        <dbReference type="Proteomes" id="UP000078200"/>
    </source>
</evidence>